<organism evidence="1 2">
    <name type="scientific">Eubacterium maltosivorans</name>
    <dbReference type="NCBI Taxonomy" id="2041044"/>
    <lineage>
        <taxon>Bacteria</taxon>
        <taxon>Bacillati</taxon>
        <taxon>Bacillota</taxon>
        <taxon>Clostridia</taxon>
        <taxon>Eubacteriales</taxon>
        <taxon>Eubacteriaceae</taxon>
        <taxon>Eubacterium</taxon>
    </lineage>
</organism>
<gene>
    <name evidence="1" type="ORF">CPZ25_007195</name>
</gene>
<protein>
    <submittedName>
        <fullName evidence="1">Uncharacterized protein</fullName>
    </submittedName>
</protein>
<dbReference type="AlphaFoldDB" id="A0A4P9C6L1"/>
<accession>A0A4P9C6L1</accession>
<dbReference type="KEGG" id="emt:CPZ25_007195"/>
<dbReference type="Proteomes" id="UP000218387">
    <property type="component" value="Chromosome"/>
</dbReference>
<reference evidence="1 2" key="1">
    <citation type="submission" date="2018-05" db="EMBL/GenBank/DDBJ databases">
        <title>Genome comparison of Eubacterium sp.</title>
        <authorList>
            <person name="Feng Y."/>
            <person name="Sanchez-Andrea I."/>
            <person name="Stams A.J.M."/>
            <person name="De Vos W.M."/>
        </authorList>
    </citation>
    <scope>NUCLEOTIDE SEQUENCE [LARGE SCALE GENOMIC DNA]</scope>
    <source>
        <strain evidence="1 2">YI</strain>
    </source>
</reference>
<dbReference type="EMBL" id="CP029487">
    <property type="protein sequence ID" value="QCT71119.1"/>
    <property type="molecule type" value="Genomic_DNA"/>
</dbReference>
<evidence type="ECO:0000313" key="1">
    <source>
        <dbReference type="EMBL" id="QCT71119.1"/>
    </source>
</evidence>
<name>A0A4P9C6L1_EUBML</name>
<evidence type="ECO:0000313" key="2">
    <source>
        <dbReference type="Proteomes" id="UP000218387"/>
    </source>
</evidence>
<proteinExistence type="predicted"/>
<keyword evidence="2" id="KW-1185">Reference proteome</keyword>
<sequence length="77" mass="9121">MDVECLKMSAYLGKCPFAIGGDSGPYTQRFTKIPKLPFFNFMMQGYWQFEMFSMMQKFIDEQNKLIVEFDQRIRKAA</sequence>